<comment type="caution">
    <text evidence="2">The sequence shown here is derived from an EMBL/GenBank/DDBJ whole genome shotgun (WGS) entry which is preliminary data.</text>
</comment>
<feature type="chain" id="PRO_5015591192" description="PEP-CTERM sorting domain-containing protein" evidence="1">
    <location>
        <begin position="21"/>
        <end position="245"/>
    </location>
</feature>
<dbReference type="Proteomes" id="UP000238937">
    <property type="component" value="Unassembled WGS sequence"/>
</dbReference>
<evidence type="ECO:0000313" key="2">
    <source>
        <dbReference type="EMBL" id="PSB55512.1"/>
    </source>
</evidence>
<gene>
    <name evidence="2" type="ORF">C7B77_14800</name>
</gene>
<protein>
    <recommendedName>
        <fullName evidence="4">PEP-CTERM sorting domain-containing protein</fullName>
    </recommendedName>
</protein>
<dbReference type="NCBIfam" id="TIGR02595">
    <property type="entry name" value="PEP_CTERM"/>
    <property type="match status" value="1"/>
</dbReference>
<feature type="signal peptide" evidence="1">
    <location>
        <begin position="1"/>
        <end position="20"/>
    </location>
</feature>
<reference evidence="2 3" key="1">
    <citation type="submission" date="2018-03" db="EMBL/GenBank/DDBJ databases">
        <title>The ancient ancestry and fast evolution of plastids.</title>
        <authorList>
            <person name="Moore K.R."/>
            <person name="Magnabosco C."/>
            <person name="Momper L."/>
            <person name="Gold D.A."/>
            <person name="Bosak T."/>
            <person name="Fournier G.P."/>
        </authorList>
    </citation>
    <scope>NUCLEOTIDE SEQUENCE [LARGE SCALE GENOMIC DNA]</scope>
    <source>
        <strain evidence="2 3">CCALA 037</strain>
    </source>
</reference>
<name>A0A2T1GDE8_9CYAN</name>
<organism evidence="2 3">
    <name type="scientific">Chamaesiphon polymorphus CCALA 037</name>
    <dbReference type="NCBI Taxonomy" id="2107692"/>
    <lineage>
        <taxon>Bacteria</taxon>
        <taxon>Bacillati</taxon>
        <taxon>Cyanobacteriota</taxon>
        <taxon>Cyanophyceae</taxon>
        <taxon>Gomontiellales</taxon>
        <taxon>Chamaesiphonaceae</taxon>
        <taxon>Chamaesiphon</taxon>
    </lineage>
</organism>
<dbReference type="AlphaFoldDB" id="A0A2T1GDE8"/>
<evidence type="ECO:0000313" key="3">
    <source>
        <dbReference type="Proteomes" id="UP000238937"/>
    </source>
</evidence>
<dbReference type="RefSeq" id="WP_106306139.1">
    <property type="nucleotide sequence ID" value="NZ_PVWO01000182.1"/>
</dbReference>
<dbReference type="InterPro" id="IPR013424">
    <property type="entry name" value="Ice-binding_C"/>
</dbReference>
<keyword evidence="3" id="KW-1185">Reference proteome</keyword>
<dbReference type="Gene3D" id="2.60.120.260">
    <property type="entry name" value="Galactose-binding domain-like"/>
    <property type="match status" value="1"/>
</dbReference>
<sequence length="245" mass="25575">MKNRLTIALMSLFLSAISQKQVLSATVSNGSFESGLTSWTVIDIPNPDQPLAVRASGDINSNFDGILGTNVVIPSDGSFAVSHGFDGDGPGFIRLFQDIGTPQAGESIQFDYRAGWELLSFGAATQDRTFSLQIEPGGGGASLASYNIFTAVAGTTSGLGSNTDTGSLTSTIDLTPFAGSSIRAAFVWDIPESFTGPANFQLDNVRIVSGSVPTAVPEPFTIIGTLIGGTAALRMRKRLKSTGKE</sequence>
<evidence type="ECO:0000256" key="1">
    <source>
        <dbReference type="SAM" id="SignalP"/>
    </source>
</evidence>
<accession>A0A2T1GDE8</accession>
<dbReference type="EMBL" id="PVWO01000182">
    <property type="protein sequence ID" value="PSB55512.1"/>
    <property type="molecule type" value="Genomic_DNA"/>
</dbReference>
<dbReference type="OrthoDB" id="292122at2"/>
<keyword evidence="1" id="KW-0732">Signal</keyword>
<proteinExistence type="predicted"/>
<evidence type="ECO:0008006" key="4">
    <source>
        <dbReference type="Google" id="ProtNLM"/>
    </source>
</evidence>